<dbReference type="Pfam" id="PF00852">
    <property type="entry name" value="Glyco_transf_10"/>
    <property type="match status" value="1"/>
</dbReference>
<dbReference type="GO" id="GO:0032580">
    <property type="term" value="C:Golgi cisterna membrane"/>
    <property type="evidence" value="ECO:0007669"/>
    <property type="project" value="UniProtKB-SubCell"/>
</dbReference>
<dbReference type="GO" id="GO:0000139">
    <property type="term" value="C:Golgi membrane"/>
    <property type="evidence" value="ECO:0007669"/>
    <property type="project" value="UniProtKB-SubCell"/>
</dbReference>
<dbReference type="InterPro" id="IPR001503">
    <property type="entry name" value="Glyco_trans_10"/>
</dbReference>
<proteinExistence type="inferred from homology"/>
<evidence type="ECO:0000313" key="10">
    <source>
        <dbReference type="Proteomes" id="UP001153954"/>
    </source>
</evidence>
<evidence type="ECO:0000256" key="5">
    <source>
        <dbReference type="ARBA" id="ARBA00022679"/>
    </source>
</evidence>
<comment type="subcellular location">
    <subcellularLocation>
        <location evidence="1">Golgi apparatus membrane</location>
        <topology evidence="1">Single-pass type II membrane protein</topology>
    </subcellularLocation>
    <subcellularLocation>
        <location evidence="7">Golgi apparatus</location>
        <location evidence="7">Golgi stack membrane</location>
        <topology evidence="7">Single-pass type II membrane protein</topology>
    </subcellularLocation>
</comment>
<evidence type="ECO:0000256" key="4">
    <source>
        <dbReference type="ARBA" id="ARBA00022676"/>
    </source>
</evidence>
<reference evidence="9" key="1">
    <citation type="submission" date="2022-03" db="EMBL/GenBank/DDBJ databases">
        <authorList>
            <person name="Tunstrom K."/>
        </authorList>
    </citation>
    <scope>NUCLEOTIDE SEQUENCE</scope>
</reference>
<protein>
    <recommendedName>
        <fullName evidence="7">Fucosyltransferase</fullName>
        <ecNumber evidence="7">2.4.1.-</ecNumber>
    </recommendedName>
</protein>
<dbReference type="PANTHER" id="PTHR48438">
    <property type="entry name" value="ALPHA-(1,3)-FUCOSYLTRANSFERASE C-RELATED"/>
    <property type="match status" value="1"/>
</dbReference>
<evidence type="ECO:0000256" key="3">
    <source>
        <dbReference type="ARBA" id="ARBA00008919"/>
    </source>
</evidence>
<organism evidence="9 10">
    <name type="scientific">Euphydryas editha</name>
    <name type="common">Edith's checkerspot</name>
    <dbReference type="NCBI Taxonomy" id="104508"/>
    <lineage>
        <taxon>Eukaryota</taxon>
        <taxon>Metazoa</taxon>
        <taxon>Ecdysozoa</taxon>
        <taxon>Arthropoda</taxon>
        <taxon>Hexapoda</taxon>
        <taxon>Insecta</taxon>
        <taxon>Pterygota</taxon>
        <taxon>Neoptera</taxon>
        <taxon>Endopterygota</taxon>
        <taxon>Lepidoptera</taxon>
        <taxon>Glossata</taxon>
        <taxon>Ditrysia</taxon>
        <taxon>Papilionoidea</taxon>
        <taxon>Nymphalidae</taxon>
        <taxon>Nymphalinae</taxon>
        <taxon>Euphydryas</taxon>
    </lineage>
</organism>
<evidence type="ECO:0000256" key="2">
    <source>
        <dbReference type="ARBA" id="ARBA00004922"/>
    </source>
</evidence>
<evidence type="ECO:0000313" key="9">
    <source>
        <dbReference type="EMBL" id="CAH2087266.1"/>
    </source>
</evidence>
<dbReference type="InterPro" id="IPR038577">
    <property type="entry name" value="GT10-like_C_sf"/>
</dbReference>
<keyword evidence="10" id="KW-1185">Reference proteome</keyword>
<dbReference type="PANTHER" id="PTHR48438:SF1">
    <property type="entry name" value="ALPHA-(1,3)-FUCOSYLTRANSFERASE C-RELATED"/>
    <property type="match status" value="1"/>
</dbReference>
<dbReference type="GO" id="GO:0008417">
    <property type="term" value="F:fucosyltransferase activity"/>
    <property type="evidence" value="ECO:0007669"/>
    <property type="project" value="InterPro"/>
</dbReference>
<dbReference type="EMBL" id="CAKOGL010000006">
    <property type="protein sequence ID" value="CAH2087266.1"/>
    <property type="molecule type" value="Genomic_DNA"/>
</dbReference>
<keyword evidence="7" id="KW-0812">Transmembrane</keyword>
<dbReference type="EC" id="2.4.1.-" evidence="7"/>
<evidence type="ECO:0000256" key="7">
    <source>
        <dbReference type="RuleBase" id="RU003832"/>
    </source>
</evidence>
<evidence type="ECO:0000256" key="6">
    <source>
        <dbReference type="ARBA" id="ARBA00023034"/>
    </source>
</evidence>
<keyword evidence="7" id="KW-0472">Membrane</keyword>
<feature type="domain" description="Fucosyltransferase C-terminal" evidence="8">
    <location>
        <begin position="30"/>
        <end position="108"/>
    </location>
</feature>
<evidence type="ECO:0000259" key="8">
    <source>
        <dbReference type="Pfam" id="PF00852"/>
    </source>
</evidence>
<dbReference type="SUPFAM" id="SSF53756">
    <property type="entry name" value="UDP-Glycosyltransferase/glycogen phosphorylase"/>
    <property type="match status" value="1"/>
</dbReference>
<comment type="pathway">
    <text evidence="2">Protein modification; protein glycosylation.</text>
</comment>
<evidence type="ECO:0000256" key="1">
    <source>
        <dbReference type="ARBA" id="ARBA00004323"/>
    </source>
</evidence>
<name>A0AAU9TK97_EUPED</name>
<dbReference type="Proteomes" id="UP001153954">
    <property type="component" value="Unassembled WGS sequence"/>
</dbReference>
<dbReference type="InterPro" id="IPR055270">
    <property type="entry name" value="Glyco_tran_10_C"/>
</dbReference>
<keyword evidence="6 7" id="KW-0333">Golgi apparatus</keyword>
<keyword evidence="5 7" id="KW-0808">Transferase</keyword>
<dbReference type="AlphaFoldDB" id="A0AAU9TK97"/>
<comment type="caution">
    <text evidence="9">The sequence shown here is derived from an EMBL/GenBank/DDBJ whole genome shotgun (WGS) entry which is preliminary data.</text>
</comment>
<comment type="similarity">
    <text evidence="3 7">Belongs to the glycosyltransferase 10 family.</text>
</comment>
<dbReference type="Gene3D" id="3.40.50.11660">
    <property type="entry name" value="Glycosyl transferase family 10, C-terminal domain"/>
    <property type="match status" value="1"/>
</dbReference>
<keyword evidence="4 7" id="KW-0328">Glycosyltransferase</keyword>
<accession>A0AAU9TK97</accession>
<gene>
    <name evidence="9" type="ORF">EEDITHA_LOCUS3548</name>
</gene>
<sequence>MVISQYDEQESFHYNKRHLGKTKTLRENDRSLFLPPGSYLDGRALGPKELARQMSEIIGNKTSYYDFFRWRNYYVYKETSSKEDICKLCEMLNDEEKMSQTSVWNDFRTWWNGARYDYNCN</sequence>